<feature type="region of interest" description="Disordered" evidence="2">
    <location>
        <begin position="223"/>
        <end position="288"/>
    </location>
</feature>
<protein>
    <submittedName>
        <fullName evidence="3">Uncharacterized protein</fullName>
    </submittedName>
</protein>
<dbReference type="AlphaFoldDB" id="A0A7J0EGR8"/>
<feature type="compositionally biased region" description="Basic and acidic residues" evidence="2">
    <location>
        <begin position="236"/>
        <end position="255"/>
    </location>
</feature>
<feature type="region of interest" description="Disordered" evidence="2">
    <location>
        <begin position="1"/>
        <end position="26"/>
    </location>
</feature>
<feature type="coiled-coil region" evidence="1">
    <location>
        <begin position="402"/>
        <end position="429"/>
    </location>
</feature>
<organism evidence="3 4">
    <name type="scientific">Actinidia rufa</name>
    <dbReference type="NCBI Taxonomy" id="165716"/>
    <lineage>
        <taxon>Eukaryota</taxon>
        <taxon>Viridiplantae</taxon>
        <taxon>Streptophyta</taxon>
        <taxon>Embryophyta</taxon>
        <taxon>Tracheophyta</taxon>
        <taxon>Spermatophyta</taxon>
        <taxon>Magnoliopsida</taxon>
        <taxon>eudicotyledons</taxon>
        <taxon>Gunneridae</taxon>
        <taxon>Pentapetalae</taxon>
        <taxon>asterids</taxon>
        <taxon>Ericales</taxon>
        <taxon>Actinidiaceae</taxon>
        <taxon>Actinidia</taxon>
    </lineage>
</organism>
<evidence type="ECO:0000313" key="3">
    <source>
        <dbReference type="EMBL" id="GFY85673.1"/>
    </source>
</evidence>
<evidence type="ECO:0000313" key="4">
    <source>
        <dbReference type="Proteomes" id="UP000585474"/>
    </source>
</evidence>
<proteinExistence type="predicted"/>
<evidence type="ECO:0000256" key="1">
    <source>
        <dbReference type="SAM" id="Coils"/>
    </source>
</evidence>
<keyword evidence="4" id="KW-1185">Reference proteome</keyword>
<feature type="region of interest" description="Disordered" evidence="2">
    <location>
        <begin position="484"/>
        <end position="511"/>
    </location>
</feature>
<dbReference type="EMBL" id="BJWL01000004">
    <property type="protein sequence ID" value="GFY85673.1"/>
    <property type="molecule type" value="Genomic_DNA"/>
</dbReference>
<sequence length="511" mass="55941">MADENKTQTSPFEGSPQGTFPKVDVPSSPAMELNTMTQGDLARLWETCFFPMGVQTRIPRKGETILSASSREVAFYKAAFSVGLRCLYTLLKGLGLESRWFYFKARSGKNILMGAPSNVKGWKKRLFFASGDDWEFHQSISREEGAASNVIRCQSYPHRGGEIPSGPGEDRRRVLQIPVVLNSRTFYKYFTPSRVEVSSSGGNMAKGDVGGKAEGDIRGEIVVPMDHASESSRSTDGSETRSKKRTLDDGSKEKQVAPLPEAKKTKTGSGVHAAPTRPPVVPGEGGSARRTLGEALGPQASMMASAAMAEKILVGVILPADKEKVEKLTFDQVVTKFLHILRSHFGIFPCHLQQDFVEGALNQRALVESSKMEMVRGQNQAIELEGALTEKKTKGKKAAEEIVARNKVVAKLEAQVAELEKSQNLAQGRIIEASKESDDFLEEVRGSASSYFGNGFDFCKRQLAQQYPNLGIDLEDVEMDQDFLAQEEIEAEKRASEDEGDGEAGVEGKED</sequence>
<comment type="caution">
    <text evidence="3">The sequence shown here is derived from an EMBL/GenBank/DDBJ whole genome shotgun (WGS) entry which is preliminary data.</text>
</comment>
<name>A0A7J0EGR8_9ERIC</name>
<dbReference type="OrthoDB" id="1301859at2759"/>
<dbReference type="Proteomes" id="UP000585474">
    <property type="component" value="Unassembled WGS sequence"/>
</dbReference>
<evidence type="ECO:0000256" key="2">
    <source>
        <dbReference type="SAM" id="MobiDB-lite"/>
    </source>
</evidence>
<reference evidence="3 4" key="1">
    <citation type="submission" date="2019-07" db="EMBL/GenBank/DDBJ databases">
        <title>De Novo Assembly of kiwifruit Actinidia rufa.</title>
        <authorList>
            <person name="Sugita-Konishi S."/>
            <person name="Sato K."/>
            <person name="Mori E."/>
            <person name="Abe Y."/>
            <person name="Kisaki G."/>
            <person name="Hamano K."/>
            <person name="Suezawa K."/>
            <person name="Otani M."/>
            <person name="Fukuda T."/>
            <person name="Manabe T."/>
            <person name="Gomi K."/>
            <person name="Tabuchi M."/>
            <person name="Akimitsu K."/>
            <person name="Kataoka I."/>
        </authorList>
    </citation>
    <scope>NUCLEOTIDE SEQUENCE [LARGE SCALE GENOMIC DNA]</scope>
    <source>
        <strain evidence="4">cv. Fuchu</strain>
    </source>
</reference>
<accession>A0A7J0EGR8</accession>
<gene>
    <name evidence="3" type="ORF">Acr_04g0004110</name>
</gene>
<feature type="compositionally biased region" description="Polar residues" evidence="2">
    <location>
        <begin position="7"/>
        <end position="18"/>
    </location>
</feature>
<keyword evidence="1" id="KW-0175">Coiled coil</keyword>